<dbReference type="InterPro" id="IPR036691">
    <property type="entry name" value="Endo/exonu/phosph_ase_sf"/>
</dbReference>
<reference evidence="2 3" key="1">
    <citation type="journal article" date="2012" name="PLoS Pathog.">
        <title>Diverse lifestyles and strategies of plant pathogenesis encoded in the genomes of eighteen Dothideomycetes fungi.</title>
        <authorList>
            <person name="Ohm R.A."/>
            <person name="Feau N."/>
            <person name="Henrissat B."/>
            <person name="Schoch C.L."/>
            <person name="Horwitz B.A."/>
            <person name="Barry K.W."/>
            <person name="Condon B.J."/>
            <person name="Copeland A.C."/>
            <person name="Dhillon B."/>
            <person name="Glaser F."/>
            <person name="Hesse C.N."/>
            <person name="Kosti I."/>
            <person name="LaButti K."/>
            <person name="Lindquist E.A."/>
            <person name="Lucas S."/>
            <person name="Salamov A.A."/>
            <person name="Bradshaw R.E."/>
            <person name="Ciuffetti L."/>
            <person name="Hamelin R.C."/>
            <person name="Kema G.H.J."/>
            <person name="Lawrence C."/>
            <person name="Scott J.A."/>
            <person name="Spatafora J.W."/>
            <person name="Turgeon B.G."/>
            <person name="de Wit P.J.G.M."/>
            <person name="Zhong S."/>
            <person name="Goodwin S.B."/>
            <person name="Grigoriev I.V."/>
        </authorList>
    </citation>
    <scope>NUCLEOTIDE SEQUENCE [LARGE SCALE GENOMIC DNA]</scope>
    <source>
        <strain evidence="3">C5 / ATCC 48332 / race O</strain>
    </source>
</reference>
<dbReference type="GO" id="GO:0003824">
    <property type="term" value="F:catalytic activity"/>
    <property type="evidence" value="ECO:0007669"/>
    <property type="project" value="InterPro"/>
</dbReference>
<dbReference type="HOGENOM" id="CLU_1098711_0_0_1"/>
<reference evidence="3" key="2">
    <citation type="journal article" date="2013" name="PLoS Genet.">
        <title>Comparative genome structure, secondary metabolite, and effector coding capacity across Cochliobolus pathogens.</title>
        <authorList>
            <person name="Condon B.J."/>
            <person name="Leng Y."/>
            <person name="Wu D."/>
            <person name="Bushley K.E."/>
            <person name="Ohm R.A."/>
            <person name="Otillar R."/>
            <person name="Martin J."/>
            <person name="Schackwitz W."/>
            <person name="Grimwood J."/>
            <person name="MohdZainudin N."/>
            <person name="Xue C."/>
            <person name="Wang R."/>
            <person name="Manning V.A."/>
            <person name="Dhillon B."/>
            <person name="Tu Z.J."/>
            <person name="Steffenson B.J."/>
            <person name="Salamov A."/>
            <person name="Sun H."/>
            <person name="Lowry S."/>
            <person name="LaButti K."/>
            <person name="Han J."/>
            <person name="Copeland A."/>
            <person name="Lindquist E."/>
            <person name="Barry K."/>
            <person name="Schmutz J."/>
            <person name="Baker S.E."/>
            <person name="Ciuffetti L.M."/>
            <person name="Grigoriev I.V."/>
            <person name="Zhong S."/>
            <person name="Turgeon B.G."/>
        </authorList>
    </citation>
    <scope>NUCLEOTIDE SEQUENCE [LARGE SCALE GENOMIC DNA]</scope>
    <source>
        <strain evidence="3">C5 / ATCC 48332 / race O</strain>
    </source>
</reference>
<dbReference type="Pfam" id="PF14529">
    <property type="entry name" value="Exo_endo_phos_2"/>
    <property type="match status" value="1"/>
</dbReference>
<accession>M2UDB2</accession>
<protein>
    <recommendedName>
        <fullName evidence="1">Endonuclease/exonuclease/phosphatase domain-containing protein</fullName>
    </recommendedName>
</protein>
<dbReference type="InterPro" id="IPR005135">
    <property type="entry name" value="Endo/exonuclease/phosphatase"/>
</dbReference>
<proteinExistence type="predicted"/>
<dbReference type="Proteomes" id="UP000016936">
    <property type="component" value="Unassembled WGS sequence"/>
</dbReference>
<dbReference type="SUPFAM" id="SSF56219">
    <property type="entry name" value="DNase I-like"/>
    <property type="match status" value="1"/>
</dbReference>
<gene>
    <name evidence="2" type="ORF">COCHEDRAFT_1073868</name>
</gene>
<evidence type="ECO:0000313" key="3">
    <source>
        <dbReference type="Proteomes" id="UP000016936"/>
    </source>
</evidence>
<feature type="domain" description="Endonuclease/exonuclease/phosphatase" evidence="1">
    <location>
        <begin position="53"/>
        <end position="156"/>
    </location>
</feature>
<evidence type="ECO:0000259" key="1">
    <source>
        <dbReference type="Pfam" id="PF14529"/>
    </source>
</evidence>
<evidence type="ECO:0000313" key="2">
    <source>
        <dbReference type="EMBL" id="EMD85862.1"/>
    </source>
</evidence>
<name>M2UDB2_COCH5</name>
<feature type="non-terminal residue" evidence="2">
    <location>
        <position position="249"/>
    </location>
</feature>
<keyword evidence="3" id="KW-1185">Reference proteome</keyword>
<dbReference type="OrthoDB" id="3660400at2759"/>
<dbReference type="EMBL" id="KB445586">
    <property type="protein sequence ID" value="EMD85862.1"/>
    <property type="molecule type" value="Genomic_DNA"/>
</dbReference>
<dbReference type="Gene3D" id="3.60.10.10">
    <property type="entry name" value="Endonuclease/exonuclease/phosphatase"/>
    <property type="match status" value="1"/>
</dbReference>
<sequence>MHAPVIAWDSREERENERPRVLTYTRKGVNLRAKVLPRVTRDILWTEVNGYAILNVYQNREAPEPAVTYIQELTPPSRCVIGGDMNARHESFEPGSVTTGGGSELARWAQTHAMDFIGQPGVPTHRAGHVIDLTFSNIPFADTVVRPDMHSGSDHATQVTTLPARGLAAEDPKKHKVLERHLERFAKLVGLNIVGIRDPARASNQSQLQTIIQDLTQAIEEAIQTAGVREREQIKVAPWWTTECQTAYR</sequence>
<dbReference type="eggNOG" id="ENOG502SWC2">
    <property type="taxonomic scope" value="Eukaryota"/>
</dbReference>
<dbReference type="AlphaFoldDB" id="M2UDB2"/>
<dbReference type="OMA" id="MNARHES"/>
<organism evidence="2 3">
    <name type="scientific">Cochliobolus heterostrophus (strain C5 / ATCC 48332 / race O)</name>
    <name type="common">Southern corn leaf blight fungus</name>
    <name type="synonym">Bipolaris maydis</name>
    <dbReference type="NCBI Taxonomy" id="701091"/>
    <lineage>
        <taxon>Eukaryota</taxon>
        <taxon>Fungi</taxon>
        <taxon>Dikarya</taxon>
        <taxon>Ascomycota</taxon>
        <taxon>Pezizomycotina</taxon>
        <taxon>Dothideomycetes</taxon>
        <taxon>Pleosporomycetidae</taxon>
        <taxon>Pleosporales</taxon>
        <taxon>Pleosporineae</taxon>
        <taxon>Pleosporaceae</taxon>
        <taxon>Bipolaris</taxon>
    </lineage>
</organism>